<dbReference type="PANTHER" id="PTHR48081:SF6">
    <property type="entry name" value="PEPTIDASE S9 PROLYL OLIGOPEPTIDASE CATALYTIC DOMAIN-CONTAINING PROTEIN"/>
    <property type="match status" value="1"/>
</dbReference>
<evidence type="ECO:0000313" key="6">
    <source>
        <dbReference type="Proteomes" id="UP000053719"/>
    </source>
</evidence>
<dbReference type="EMBL" id="LKLU01000092">
    <property type="protein sequence ID" value="KSU20260.1"/>
    <property type="molecule type" value="Genomic_DNA"/>
</dbReference>
<organism evidence="5 6">
    <name type="scientific">Lactococcus lactis subsp. lactis</name>
    <name type="common">Streptococcus lactis</name>
    <dbReference type="NCBI Taxonomy" id="1360"/>
    <lineage>
        <taxon>Bacteria</taxon>
        <taxon>Bacillati</taxon>
        <taxon>Bacillota</taxon>
        <taxon>Bacilli</taxon>
        <taxon>Lactobacillales</taxon>
        <taxon>Streptococcaceae</taxon>
        <taxon>Lactococcus</taxon>
    </lineage>
</organism>
<sequence length="345" mass="39225">MIWYNKKMKKIVLRCILGLLGLLIVALLLVTFVFYISPKPGAMLIRHMFNSEIKISDHKSFNKAKPNIEVTLNHHYNSNFKNNSYDLYLPKNNMQHVPVLIWIHGGGYVGGDKSGVKEFATKLSSDAQIAIVSMNYEKAPESKYPNQLIQVSELVKSLKKESFPKFELSNIMFGGDSAGAQIALQYALTQTNKQYGAILHLPQLLEAGTIKATVSYCGPLDLEQIKDTKSSSNFMKFFVRTVAWSELGTKNWKTSPQLKQASLVKYLTDEFPPTYITDGNAYSFQEQGIAFKDKLENLSVPVKCLFFNKSKQEITHEYQFDYSKSEAKKCYYQTLSFIEQHKISS</sequence>
<evidence type="ECO:0000256" key="3">
    <source>
        <dbReference type="SAM" id="Phobius"/>
    </source>
</evidence>
<keyword evidence="3" id="KW-1133">Transmembrane helix</keyword>
<comment type="similarity">
    <text evidence="1">Belongs to the 'GDXG' lipolytic enzyme family.</text>
</comment>
<dbReference type="PROSITE" id="PS01173">
    <property type="entry name" value="LIPASE_GDXG_HIS"/>
    <property type="match status" value="1"/>
</dbReference>
<dbReference type="PANTHER" id="PTHR48081">
    <property type="entry name" value="AB HYDROLASE SUPERFAMILY PROTEIN C4A8.06C"/>
    <property type="match status" value="1"/>
</dbReference>
<reference evidence="6" key="1">
    <citation type="submission" date="2015-10" db="EMBL/GenBank/DDBJ databases">
        <title>Draft Genome Sequences of 11 Lactococcus lactis subspecies cremoris strains.</title>
        <authorList>
            <person name="Wels M."/>
            <person name="Backus L."/>
            <person name="Boekhorst J."/>
            <person name="Dijkstra A."/>
            <person name="Beerthuizen M."/>
            <person name="Kelly W."/>
            <person name="Siezen R."/>
            <person name="Bachmann H."/>
            <person name="Van Hijum S."/>
        </authorList>
    </citation>
    <scope>NUCLEOTIDE SEQUENCE [LARGE SCALE GENOMIC DNA]</scope>
    <source>
        <strain evidence="6">M20</strain>
    </source>
</reference>
<comment type="caution">
    <text evidence="5">The sequence shown here is derived from an EMBL/GenBank/DDBJ whole genome shotgun (WGS) entry which is preliminary data.</text>
</comment>
<feature type="transmembrane region" description="Helical" evidence="3">
    <location>
        <begin position="12"/>
        <end position="36"/>
    </location>
</feature>
<evidence type="ECO:0000256" key="2">
    <source>
        <dbReference type="ARBA" id="ARBA00022801"/>
    </source>
</evidence>
<evidence type="ECO:0000313" key="5">
    <source>
        <dbReference type="EMBL" id="KSU20260.1"/>
    </source>
</evidence>
<name>A0A0V8E366_LACLL</name>
<dbReference type="InterPro" id="IPR002168">
    <property type="entry name" value="Lipase_GDXG_HIS_AS"/>
</dbReference>
<gene>
    <name evidence="5" type="ORF">M20_1569</name>
</gene>
<proteinExistence type="inferred from homology"/>
<dbReference type="SUPFAM" id="SSF53474">
    <property type="entry name" value="alpha/beta-Hydrolases"/>
    <property type="match status" value="1"/>
</dbReference>
<dbReference type="Proteomes" id="UP000053719">
    <property type="component" value="Unassembled WGS sequence"/>
</dbReference>
<dbReference type="Pfam" id="PF20434">
    <property type="entry name" value="BD-FAE"/>
    <property type="match status" value="1"/>
</dbReference>
<dbReference type="InterPro" id="IPR050300">
    <property type="entry name" value="GDXG_lipolytic_enzyme"/>
</dbReference>
<keyword evidence="2" id="KW-0378">Hydrolase</keyword>
<evidence type="ECO:0000256" key="1">
    <source>
        <dbReference type="ARBA" id="ARBA00010515"/>
    </source>
</evidence>
<accession>A0A0V8E366</accession>
<dbReference type="Gene3D" id="3.40.50.1820">
    <property type="entry name" value="alpha/beta hydrolase"/>
    <property type="match status" value="1"/>
</dbReference>
<dbReference type="PATRIC" id="fig|1360.114.peg.1817"/>
<dbReference type="GO" id="GO:0016787">
    <property type="term" value="F:hydrolase activity"/>
    <property type="evidence" value="ECO:0007669"/>
    <property type="project" value="UniProtKB-KW"/>
</dbReference>
<protein>
    <submittedName>
        <fullName evidence="5">Putative lipase</fullName>
    </submittedName>
</protein>
<keyword evidence="3" id="KW-0812">Transmembrane</keyword>
<dbReference type="AlphaFoldDB" id="A0A0V8E366"/>
<dbReference type="InterPro" id="IPR029058">
    <property type="entry name" value="AB_hydrolase_fold"/>
</dbReference>
<keyword evidence="3" id="KW-0472">Membrane</keyword>
<evidence type="ECO:0000259" key="4">
    <source>
        <dbReference type="Pfam" id="PF20434"/>
    </source>
</evidence>
<feature type="domain" description="BD-FAE-like" evidence="4">
    <location>
        <begin position="86"/>
        <end position="281"/>
    </location>
</feature>
<dbReference type="InterPro" id="IPR049492">
    <property type="entry name" value="BD-FAE-like_dom"/>
</dbReference>